<evidence type="ECO:0000313" key="8">
    <source>
        <dbReference type="Proteomes" id="UP001597187"/>
    </source>
</evidence>
<dbReference type="EMBL" id="JBHUDC010000008">
    <property type="protein sequence ID" value="MFD1514713.1"/>
    <property type="molecule type" value="Genomic_DNA"/>
</dbReference>
<dbReference type="GO" id="GO:0043115">
    <property type="term" value="F:precorrin-2 dehydrogenase activity"/>
    <property type="evidence" value="ECO:0007669"/>
    <property type="project" value="UniProtKB-EC"/>
</dbReference>
<evidence type="ECO:0000313" key="7">
    <source>
        <dbReference type="EMBL" id="MFD1514713.1"/>
    </source>
</evidence>
<dbReference type="Proteomes" id="UP001597187">
    <property type="component" value="Unassembled WGS sequence"/>
</dbReference>
<evidence type="ECO:0000256" key="5">
    <source>
        <dbReference type="ARBA" id="ARBA00023244"/>
    </source>
</evidence>
<keyword evidence="5" id="KW-0627">Porphyrin biosynthesis</keyword>
<keyword evidence="8" id="KW-1185">Reference proteome</keyword>
<protein>
    <recommendedName>
        <fullName evidence="2">precorrin-2 dehydrogenase</fullName>
        <ecNumber evidence="2">1.3.1.76</ecNumber>
    </recommendedName>
</protein>
<dbReference type="InterPro" id="IPR006367">
    <property type="entry name" value="Sirohaem_synthase_N"/>
</dbReference>
<dbReference type="SUPFAM" id="SSF51735">
    <property type="entry name" value="NAD(P)-binding Rossmann-fold domains"/>
    <property type="match status" value="1"/>
</dbReference>
<evidence type="ECO:0000256" key="1">
    <source>
        <dbReference type="ARBA" id="ARBA00005010"/>
    </source>
</evidence>
<dbReference type="PANTHER" id="PTHR35330:SF1">
    <property type="entry name" value="SIROHEME BIOSYNTHESIS PROTEIN MET8"/>
    <property type="match status" value="1"/>
</dbReference>
<keyword evidence="3" id="KW-0560">Oxidoreductase</keyword>
<evidence type="ECO:0000256" key="2">
    <source>
        <dbReference type="ARBA" id="ARBA00012400"/>
    </source>
</evidence>
<comment type="caution">
    <text evidence="7">The sequence shown here is derived from an EMBL/GenBank/DDBJ whole genome shotgun (WGS) entry which is preliminary data.</text>
</comment>
<dbReference type="EC" id="1.3.1.76" evidence="2"/>
<reference evidence="7 8" key="1">
    <citation type="journal article" date="2019" name="Int. J. Syst. Evol. Microbiol.">
        <title>The Global Catalogue of Microorganisms (GCM) 10K type strain sequencing project: providing services to taxonomists for standard genome sequencing and annotation.</title>
        <authorList>
            <consortium name="The Broad Institute Genomics Platform"/>
            <consortium name="The Broad Institute Genome Sequencing Center for Infectious Disease"/>
            <person name="Wu L."/>
            <person name="Ma J."/>
        </authorList>
    </citation>
    <scope>NUCLEOTIDE SEQUENCE [LARGE SCALE GENOMIC DNA]</scope>
    <source>
        <strain evidence="7 8">CGMCC 1.12563</strain>
    </source>
</reference>
<gene>
    <name evidence="7" type="ORF">ACFSBT_15640</name>
</gene>
<dbReference type="Pfam" id="PF13241">
    <property type="entry name" value="NAD_binding_7"/>
    <property type="match status" value="1"/>
</dbReference>
<dbReference type="AlphaFoldDB" id="A0ABD6AZK2"/>
<dbReference type="InterPro" id="IPR028161">
    <property type="entry name" value="Met8-like"/>
</dbReference>
<proteinExistence type="predicted"/>
<dbReference type="GO" id="GO:0006779">
    <property type="term" value="P:porphyrin-containing compound biosynthetic process"/>
    <property type="evidence" value="ECO:0007669"/>
    <property type="project" value="UniProtKB-KW"/>
</dbReference>
<dbReference type="InterPro" id="IPR036291">
    <property type="entry name" value="NAD(P)-bd_dom_sf"/>
</dbReference>
<evidence type="ECO:0000256" key="6">
    <source>
        <dbReference type="ARBA" id="ARBA00047561"/>
    </source>
</evidence>
<keyword evidence="4" id="KW-0520">NAD</keyword>
<dbReference type="NCBIfam" id="TIGR01470">
    <property type="entry name" value="cysG_Nterm"/>
    <property type="match status" value="1"/>
</dbReference>
<dbReference type="PANTHER" id="PTHR35330">
    <property type="entry name" value="SIROHEME BIOSYNTHESIS PROTEIN MET8"/>
    <property type="match status" value="1"/>
</dbReference>
<organism evidence="7 8">
    <name type="scientific">Halomarina rubra</name>
    <dbReference type="NCBI Taxonomy" id="2071873"/>
    <lineage>
        <taxon>Archaea</taxon>
        <taxon>Methanobacteriati</taxon>
        <taxon>Methanobacteriota</taxon>
        <taxon>Stenosarchaea group</taxon>
        <taxon>Halobacteria</taxon>
        <taxon>Halobacteriales</taxon>
        <taxon>Natronomonadaceae</taxon>
        <taxon>Halomarina</taxon>
    </lineage>
</organism>
<sequence>MLPLLHDLADESVLVFGGGRVGARRARTFAVESDVVVVSPAFADRSFGDARRVRAEPSPDDVAAWVERVAPVLVVAATDDTAVNAAVERAAAERGLLYNRADRAGERAPGHVAVPSIVRDGEVVVGLSTGVPALTKVLRQRVEREVQGAGELAVLTAELRRYLRDQYPPEQRREALRAVVRSERVWKALGDGVANPRQIVDEIASDALGESP</sequence>
<comment type="pathway">
    <text evidence="1">Porphyrin-containing compound metabolism; siroheme biosynthesis; sirohydrochlorin from precorrin-2: step 1/1.</text>
</comment>
<dbReference type="RefSeq" id="WP_250874654.1">
    <property type="nucleotide sequence ID" value="NZ_JALXFV010000008.1"/>
</dbReference>
<dbReference type="SUPFAM" id="SSF75615">
    <property type="entry name" value="Siroheme synthase middle domains-like"/>
    <property type="match status" value="1"/>
</dbReference>
<name>A0ABD6AZK2_9EURY</name>
<accession>A0ABD6AZK2</accession>
<evidence type="ECO:0000256" key="4">
    <source>
        <dbReference type="ARBA" id="ARBA00023027"/>
    </source>
</evidence>
<evidence type="ECO:0000256" key="3">
    <source>
        <dbReference type="ARBA" id="ARBA00023002"/>
    </source>
</evidence>
<comment type="catalytic activity">
    <reaction evidence="6">
        <text>precorrin-2 + NAD(+) = sirohydrochlorin + NADH + 2 H(+)</text>
        <dbReference type="Rhea" id="RHEA:15613"/>
        <dbReference type="ChEBI" id="CHEBI:15378"/>
        <dbReference type="ChEBI" id="CHEBI:57540"/>
        <dbReference type="ChEBI" id="CHEBI:57945"/>
        <dbReference type="ChEBI" id="CHEBI:58351"/>
        <dbReference type="ChEBI" id="CHEBI:58827"/>
        <dbReference type="EC" id="1.3.1.76"/>
    </reaction>
</comment>
<dbReference type="Gene3D" id="3.40.50.720">
    <property type="entry name" value="NAD(P)-binding Rossmann-like Domain"/>
    <property type="match status" value="1"/>
</dbReference>